<sequence>MENNQKYVMEEENVKKKEEEEKEREESKKEGEKEEENEVEQEEEEEQEEDEEEANDGNSFEIGTITDANETISKKRSEFTDGKAQITFSVLIHLFFLFAML</sequence>
<protein>
    <submittedName>
        <fullName evidence="2">Uncharacterized protein</fullName>
    </submittedName>
</protein>
<feature type="compositionally biased region" description="Acidic residues" evidence="1">
    <location>
        <begin position="33"/>
        <end position="55"/>
    </location>
</feature>
<evidence type="ECO:0000313" key="2">
    <source>
        <dbReference type="EMBL" id="GFO15386.1"/>
    </source>
</evidence>
<dbReference type="EMBL" id="BLXT01004610">
    <property type="protein sequence ID" value="GFO15386.1"/>
    <property type="molecule type" value="Genomic_DNA"/>
</dbReference>
<gene>
    <name evidence="2" type="ORF">PoB_004189100</name>
</gene>
<accession>A0AAV4AWA5</accession>
<organism evidence="2 3">
    <name type="scientific">Plakobranchus ocellatus</name>
    <dbReference type="NCBI Taxonomy" id="259542"/>
    <lineage>
        <taxon>Eukaryota</taxon>
        <taxon>Metazoa</taxon>
        <taxon>Spiralia</taxon>
        <taxon>Lophotrochozoa</taxon>
        <taxon>Mollusca</taxon>
        <taxon>Gastropoda</taxon>
        <taxon>Heterobranchia</taxon>
        <taxon>Euthyneura</taxon>
        <taxon>Panpulmonata</taxon>
        <taxon>Sacoglossa</taxon>
        <taxon>Placobranchoidea</taxon>
        <taxon>Plakobranchidae</taxon>
        <taxon>Plakobranchus</taxon>
    </lineage>
</organism>
<proteinExistence type="predicted"/>
<dbReference type="Proteomes" id="UP000735302">
    <property type="component" value="Unassembled WGS sequence"/>
</dbReference>
<evidence type="ECO:0000313" key="3">
    <source>
        <dbReference type="Proteomes" id="UP000735302"/>
    </source>
</evidence>
<feature type="region of interest" description="Disordered" evidence="1">
    <location>
        <begin position="1"/>
        <end position="71"/>
    </location>
</feature>
<evidence type="ECO:0000256" key="1">
    <source>
        <dbReference type="SAM" id="MobiDB-lite"/>
    </source>
</evidence>
<dbReference type="AlphaFoldDB" id="A0AAV4AWA5"/>
<comment type="caution">
    <text evidence="2">The sequence shown here is derived from an EMBL/GenBank/DDBJ whole genome shotgun (WGS) entry which is preliminary data.</text>
</comment>
<keyword evidence="3" id="KW-1185">Reference proteome</keyword>
<name>A0AAV4AWA5_9GAST</name>
<reference evidence="2 3" key="1">
    <citation type="journal article" date="2021" name="Elife">
        <title>Chloroplast acquisition without the gene transfer in kleptoplastic sea slugs, Plakobranchus ocellatus.</title>
        <authorList>
            <person name="Maeda T."/>
            <person name="Takahashi S."/>
            <person name="Yoshida T."/>
            <person name="Shimamura S."/>
            <person name="Takaki Y."/>
            <person name="Nagai Y."/>
            <person name="Toyoda A."/>
            <person name="Suzuki Y."/>
            <person name="Arimoto A."/>
            <person name="Ishii H."/>
            <person name="Satoh N."/>
            <person name="Nishiyama T."/>
            <person name="Hasebe M."/>
            <person name="Maruyama T."/>
            <person name="Minagawa J."/>
            <person name="Obokata J."/>
            <person name="Shigenobu S."/>
        </authorList>
    </citation>
    <scope>NUCLEOTIDE SEQUENCE [LARGE SCALE GENOMIC DNA]</scope>
</reference>
<feature type="compositionally biased region" description="Basic and acidic residues" evidence="1">
    <location>
        <begin position="8"/>
        <end position="32"/>
    </location>
</feature>